<protein>
    <submittedName>
        <fullName evidence="3">Uncharacterized protein</fullName>
    </submittedName>
</protein>
<gene>
    <name evidence="3" type="ORF">Tcan_15639</name>
</gene>
<keyword evidence="4" id="KW-1185">Reference proteome</keyword>
<dbReference type="AlphaFoldDB" id="A0A0B2VIY1"/>
<feature type="transmembrane region" description="Helical" evidence="2">
    <location>
        <begin position="92"/>
        <end position="114"/>
    </location>
</feature>
<feature type="region of interest" description="Disordered" evidence="1">
    <location>
        <begin position="157"/>
        <end position="178"/>
    </location>
</feature>
<dbReference type="Proteomes" id="UP000031036">
    <property type="component" value="Unassembled WGS sequence"/>
</dbReference>
<feature type="transmembrane region" description="Helical" evidence="2">
    <location>
        <begin position="6"/>
        <end position="29"/>
    </location>
</feature>
<keyword evidence="2" id="KW-0472">Membrane</keyword>
<reference evidence="3 4" key="1">
    <citation type="submission" date="2014-11" db="EMBL/GenBank/DDBJ databases">
        <title>Genetic blueprint of the zoonotic pathogen Toxocara canis.</title>
        <authorList>
            <person name="Zhu X.-Q."/>
            <person name="Korhonen P.K."/>
            <person name="Cai H."/>
            <person name="Young N.D."/>
            <person name="Nejsum P."/>
            <person name="von Samson-Himmelstjerna G."/>
            <person name="Boag P.R."/>
            <person name="Tan P."/>
            <person name="Li Q."/>
            <person name="Min J."/>
            <person name="Yang Y."/>
            <person name="Wang X."/>
            <person name="Fang X."/>
            <person name="Hall R.S."/>
            <person name="Hofmann A."/>
            <person name="Sternberg P.W."/>
            <person name="Jex A.R."/>
            <person name="Gasser R.B."/>
        </authorList>
    </citation>
    <scope>NUCLEOTIDE SEQUENCE [LARGE SCALE GENOMIC DNA]</scope>
    <source>
        <strain evidence="3">PN_DK_2014</strain>
    </source>
</reference>
<comment type="caution">
    <text evidence="3">The sequence shown here is derived from an EMBL/GenBank/DDBJ whole genome shotgun (WGS) entry which is preliminary data.</text>
</comment>
<sequence>MVFLIIFAMLSDCTHVLLTSIGITFVLLLSQTSFAIPVDNSANAAMQRSTATVHSETGDKLDILYSLGGYFMEFKKDVHTVIRKRQPNTLDAIVSIEAWIASVLVVLLLVWLIICCMPCLCCKFLHCVCCRSWECCDFCCPLKKETIYTIREEEWPSQTGSSASQSDRTPQHWQSYST</sequence>
<accession>A0A0B2VIY1</accession>
<keyword evidence="2" id="KW-1133">Transmembrane helix</keyword>
<dbReference type="EMBL" id="JPKZ01001612">
    <property type="protein sequence ID" value="KHN81000.1"/>
    <property type="molecule type" value="Genomic_DNA"/>
</dbReference>
<evidence type="ECO:0000313" key="4">
    <source>
        <dbReference type="Proteomes" id="UP000031036"/>
    </source>
</evidence>
<evidence type="ECO:0000256" key="1">
    <source>
        <dbReference type="SAM" id="MobiDB-lite"/>
    </source>
</evidence>
<evidence type="ECO:0000256" key="2">
    <source>
        <dbReference type="SAM" id="Phobius"/>
    </source>
</evidence>
<name>A0A0B2VIY1_TOXCA</name>
<evidence type="ECO:0000313" key="3">
    <source>
        <dbReference type="EMBL" id="KHN81000.1"/>
    </source>
</evidence>
<keyword evidence="2" id="KW-0812">Transmembrane</keyword>
<proteinExistence type="predicted"/>
<organism evidence="3 4">
    <name type="scientific">Toxocara canis</name>
    <name type="common">Canine roundworm</name>
    <dbReference type="NCBI Taxonomy" id="6265"/>
    <lineage>
        <taxon>Eukaryota</taxon>
        <taxon>Metazoa</taxon>
        <taxon>Ecdysozoa</taxon>
        <taxon>Nematoda</taxon>
        <taxon>Chromadorea</taxon>
        <taxon>Rhabditida</taxon>
        <taxon>Spirurina</taxon>
        <taxon>Ascaridomorpha</taxon>
        <taxon>Ascaridoidea</taxon>
        <taxon>Toxocaridae</taxon>
        <taxon>Toxocara</taxon>
    </lineage>
</organism>